<organism evidence="1 2">
    <name type="scientific">Streptosporangium lutulentum</name>
    <dbReference type="NCBI Taxonomy" id="1461250"/>
    <lineage>
        <taxon>Bacteria</taxon>
        <taxon>Bacillati</taxon>
        <taxon>Actinomycetota</taxon>
        <taxon>Actinomycetes</taxon>
        <taxon>Streptosporangiales</taxon>
        <taxon>Streptosporangiaceae</taxon>
        <taxon>Streptosporangium</taxon>
    </lineage>
</organism>
<protein>
    <recommendedName>
        <fullName evidence="3">DUF5667 domain-containing protein</fullName>
    </recommendedName>
</protein>
<keyword evidence="2" id="KW-1185">Reference proteome</keyword>
<comment type="caution">
    <text evidence="1">The sequence shown here is derived from an EMBL/GenBank/DDBJ whole genome shotgun (WGS) entry which is preliminary data.</text>
</comment>
<reference evidence="1 2" key="1">
    <citation type="submission" date="2023-07" db="EMBL/GenBank/DDBJ databases">
        <title>Sequencing the genomes of 1000 actinobacteria strains.</title>
        <authorList>
            <person name="Klenk H.-P."/>
        </authorList>
    </citation>
    <scope>NUCLEOTIDE SEQUENCE [LARGE SCALE GENOMIC DNA]</scope>
    <source>
        <strain evidence="1 2">DSM 46740</strain>
    </source>
</reference>
<evidence type="ECO:0008006" key="3">
    <source>
        <dbReference type="Google" id="ProtNLM"/>
    </source>
</evidence>
<dbReference type="EMBL" id="JAUSQU010000001">
    <property type="protein sequence ID" value="MDP9843458.1"/>
    <property type="molecule type" value="Genomic_DNA"/>
</dbReference>
<proteinExistence type="predicted"/>
<evidence type="ECO:0000313" key="2">
    <source>
        <dbReference type="Proteomes" id="UP001225356"/>
    </source>
</evidence>
<gene>
    <name evidence="1" type="ORF">J2853_002669</name>
</gene>
<evidence type="ECO:0000313" key="1">
    <source>
        <dbReference type="EMBL" id="MDP9843458.1"/>
    </source>
</evidence>
<accession>A0ABT9Q9N6</accession>
<sequence>MDELKTLIKELEHQPPESLARQRLRLLEEATTRKPRWARFPLTGRAARGLARTPGLPGLSGRRLALGGAVAVTAVVASLVAPTLIGSEAPAYAVIKNPDGTITIEFRDRFYTKDFDKRLQEDLRASGVPTVVDLLPAGKMCKEPRARYRPQEETKNLTKWNSRSDALSFTLHGDQIKSGQTLVMTFAGSFDTEGGWDFKVADGPVAACLPVDDPRVVQSSIPESSVPGE</sequence>
<name>A0ABT9Q9N6_9ACTN</name>
<dbReference type="Proteomes" id="UP001225356">
    <property type="component" value="Unassembled WGS sequence"/>
</dbReference>
<dbReference type="RefSeq" id="WP_307557677.1">
    <property type="nucleotide sequence ID" value="NZ_JAUSQU010000001.1"/>
</dbReference>